<name>A0ABR8JWQ3_9BACT</name>
<organism evidence="1 2">
    <name type="scientific">Hymenobacter armeniacus</name>
    <dbReference type="NCBI Taxonomy" id="2771358"/>
    <lineage>
        <taxon>Bacteria</taxon>
        <taxon>Pseudomonadati</taxon>
        <taxon>Bacteroidota</taxon>
        <taxon>Cytophagia</taxon>
        <taxon>Cytophagales</taxon>
        <taxon>Hymenobacteraceae</taxon>
        <taxon>Hymenobacter</taxon>
    </lineage>
</organism>
<evidence type="ECO:0008006" key="3">
    <source>
        <dbReference type="Google" id="ProtNLM"/>
    </source>
</evidence>
<proteinExistence type="predicted"/>
<accession>A0ABR8JWQ3</accession>
<evidence type="ECO:0000313" key="2">
    <source>
        <dbReference type="Proteomes" id="UP000606003"/>
    </source>
</evidence>
<evidence type="ECO:0000313" key="1">
    <source>
        <dbReference type="EMBL" id="MBD2722354.1"/>
    </source>
</evidence>
<comment type="caution">
    <text evidence="1">The sequence shown here is derived from an EMBL/GenBank/DDBJ whole genome shotgun (WGS) entry which is preliminary data.</text>
</comment>
<dbReference type="EMBL" id="JACXAC010000003">
    <property type="protein sequence ID" value="MBD2722354.1"/>
    <property type="molecule type" value="Genomic_DNA"/>
</dbReference>
<reference evidence="1 2" key="1">
    <citation type="submission" date="2020-09" db="EMBL/GenBank/DDBJ databases">
        <authorList>
            <person name="Kim M.K."/>
        </authorList>
    </citation>
    <scope>NUCLEOTIDE SEQUENCE [LARGE SCALE GENOMIC DNA]</scope>
    <source>
        <strain evidence="1 2">BT189</strain>
    </source>
</reference>
<dbReference type="Proteomes" id="UP000606003">
    <property type="component" value="Unassembled WGS sequence"/>
</dbReference>
<gene>
    <name evidence="1" type="ORF">IC234_09460</name>
</gene>
<protein>
    <recommendedName>
        <fullName evidence="3">Lipocalin-like domain-containing protein</fullName>
    </recommendedName>
</protein>
<keyword evidence="2" id="KW-1185">Reference proteome</keyword>
<sequence length="145" mass="15696">MFTLALSSFSACQRNDDVAPVSEVGEWRLTVSGGGITGKMAALPPTQDTRLVLEADHHYARYYNGLLLERNTYELRTGQRSPDGPAEKVLFMKSTNSPDGQAFEHQEIITSLTATNMELTTGGGCAINGVYERVPSRTAVCGVNP</sequence>